<accession>A0ABQ3L1V3</accession>
<gene>
    <name evidence="1" type="ORF">GCM10010919_33030</name>
</gene>
<comment type="caution">
    <text evidence="1">The sequence shown here is derived from an EMBL/GenBank/DDBJ whole genome shotgun (WGS) entry which is preliminary data.</text>
</comment>
<evidence type="ECO:0000313" key="1">
    <source>
        <dbReference type="EMBL" id="GHG77416.1"/>
    </source>
</evidence>
<protein>
    <recommendedName>
        <fullName evidence="3">DUF429 domain-containing protein</fullName>
    </recommendedName>
</protein>
<keyword evidence="2" id="KW-1185">Reference proteome</keyword>
<dbReference type="Proteomes" id="UP000659697">
    <property type="component" value="Unassembled WGS sequence"/>
</dbReference>
<dbReference type="EMBL" id="BNAO01000011">
    <property type="protein sequence ID" value="GHG77416.1"/>
    <property type="molecule type" value="Genomic_DNA"/>
</dbReference>
<evidence type="ECO:0008006" key="3">
    <source>
        <dbReference type="Google" id="ProtNLM"/>
    </source>
</evidence>
<dbReference type="InterPro" id="IPR007362">
    <property type="entry name" value="DUF429"/>
</dbReference>
<dbReference type="Pfam" id="PF04250">
    <property type="entry name" value="DUF429"/>
    <property type="match status" value="1"/>
</dbReference>
<sequence>MTFVPASVNTQVKIGIDGCKAGWFAFVKHQAKIEFLVLEQLTSLLTQQAVAATVLIDMPMGFPEAGEPYRQCDKLARQWLPGRAASVFPVPCKAAVYAEDFATACQINQQLIGKGFPIQTWNIVPKMRQLASLRQQLKKPSSPLLHFYESHPELLFAGLSGQPMQFSKATAEGRAERLAILTRLAQPDMPALEQALCQTPKKLAKADDIIDAFVLLYAATQQHRWQFLPALPDPDNDGIARQIVFVPK</sequence>
<name>A0ABQ3L1V3_9ALTE</name>
<reference evidence="2" key="1">
    <citation type="journal article" date="2019" name="Int. J. Syst. Evol. Microbiol.">
        <title>The Global Catalogue of Microorganisms (GCM) 10K type strain sequencing project: providing services to taxonomists for standard genome sequencing and annotation.</title>
        <authorList>
            <consortium name="The Broad Institute Genomics Platform"/>
            <consortium name="The Broad Institute Genome Sequencing Center for Infectious Disease"/>
            <person name="Wu L."/>
            <person name="Ma J."/>
        </authorList>
    </citation>
    <scope>NUCLEOTIDE SEQUENCE [LARGE SCALE GENOMIC DNA]</scope>
    <source>
        <strain evidence="2">CGMCC 1.7003</strain>
    </source>
</reference>
<evidence type="ECO:0000313" key="2">
    <source>
        <dbReference type="Proteomes" id="UP000659697"/>
    </source>
</evidence>
<proteinExistence type="predicted"/>
<organism evidence="1 2">
    <name type="scientific">Alishewanella longhuensis</name>
    <dbReference type="NCBI Taxonomy" id="1091037"/>
    <lineage>
        <taxon>Bacteria</taxon>
        <taxon>Pseudomonadati</taxon>
        <taxon>Pseudomonadota</taxon>
        <taxon>Gammaproteobacteria</taxon>
        <taxon>Alteromonadales</taxon>
        <taxon>Alteromonadaceae</taxon>
        <taxon>Alishewanella</taxon>
    </lineage>
</organism>